<gene>
    <name evidence="9" type="ORF">P9989_16195</name>
</gene>
<evidence type="ECO:0000256" key="1">
    <source>
        <dbReference type="ARBA" id="ARBA00004651"/>
    </source>
</evidence>
<feature type="transmembrane region" description="Helical" evidence="7">
    <location>
        <begin position="240"/>
        <end position="260"/>
    </location>
</feature>
<evidence type="ECO:0000313" key="10">
    <source>
        <dbReference type="Proteomes" id="UP001221597"/>
    </source>
</evidence>
<feature type="transmembrane region" description="Helical" evidence="7">
    <location>
        <begin position="415"/>
        <end position="434"/>
    </location>
</feature>
<feature type="transmembrane region" description="Helical" evidence="7">
    <location>
        <begin position="391"/>
        <end position="409"/>
    </location>
</feature>
<accession>A0ABY8IZ47</accession>
<organism evidence="9 10">
    <name type="scientific">Halobacillus naozhouensis</name>
    <dbReference type="NCBI Taxonomy" id="554880"/>
    <lineage>
        <taxon>Bacteria</taxon>
        <taxon>Bacillati</taxon>
        <taxon>Bacillota</taxon>
        <taxon>Bacilli</taxon>
        <taxon>Bacillales</taxon>
        <taxon>Bacillaceae</taxon>
        <taxon>Halobacillus</taxon>
    </lineage>
</organism>
<evidence type="ECO:0000256" key="7">
    <source>
        <dbReference type="SAM" id="Phobius"/>
    </source>
</evidence>
<evidence type="ECO:0000259" key="8">
    <source>
        <dbReference type="Pfam" id="PF00324"/>
    </source>
</evidence>
<sequence length="442" mass="48451">MTKTKSSDTTKKLQWWQLSLIGVGCIIGTGFFLGSSLAIRYAGPAVIFAFILAAIGTYIVFQALAKLTAEHPEKGSFRSYAKKAFGRWAGFSNGWVYWSSELLIMGSQLTALAIFSQYWFPNLPLWLLSTIFGVLGIGVICTGVAGFERVENIFAVIKTAAIFMFIIIGILALTGLLTENRPEQTTIQFAYNQLFPEGITGVWTALLFAFYAFGGIEVMGIMANELKDPKDASKSGRIMLLLLGIIYVVSLGLALCLISWEQFNPDESPFITALSPFNLSFAPHVFNGALIIAGFSTMVASLYAITSILATLSEDGDAPAYFAAKSKRDVPIHALFLTIAGLGASILVALLLPEKVFEYMTTAAGLMLLYNWLFILFSYKKLMKLTTVEHVIRGAGILLIVAAVSGTFFDSTSRIGFFISLIFLGIISTITFMMRKKWRNQQ</sequence>
<reference evidence="9 10" key="1">
    <citation type="submission" date="2023-04" db="EMBL/GenBank/DDBJ databases">
        <title>Genome sequence of Halobacillus naozhouensis KACC 21980.</title>
        <authorList>
            <person name="Kim S."/>
            <person name="Heo J."/>
            <person name="Kwon S.-W."/>
        </authorList>
    </citation>
    <scope>NUCLEOTIDE SEQUENCE [LARGE SCALE GENOMIC DNA]</scope>
    <source>
        <strain evidence="9 10">KCTC 13234</strain>
    </source>
</reference>
<name>A0ABY8IZ47_9BACI</name>
<evidence type="ECO:0000256" key="2">
    <source>
        <dbReference type="ARBA" id="ARBA00022448"/>
    </source>
</evidence>
<feature type="transmembrane region" description="Helical" evidence="7">
    <location>
        <begin position="159"/>
        <end position="178"/>
    </location>
</feature>
<dbReference type="Pfam" id="PF00324">
    <property type="entry name" value="AA_permease"/>
    <property type="match status" value="1"/>
</dbReference>
<comment type="subcellular location">
    <subcellularLocation>
        <location evidence="1">Cell membrane</location>
        <topology evidence="1">Multi-pass membrane protein</topology>
    </subcellularLocation>
</comment>
<feature type="transmembrane region" description="Helical" evidence="7">
    <location>
        <begin position="359"/>
        <end position="379"/>
    </location>
</feature>
<dbReference type="PANTHER" id="PTHR43495">
    <property type="entry name" value="GABA PERMEASE"/>
    <property type="match status" value="1"/>
</dbReference>
<dbReference type="EMBL" id="CP121671">
    <property type="protein sequence ID" value="WFT73896.1"/>
    <property type="molecule type" value="Genomic_DNA"/>
</dbReference>
<evidence type="ECO:0000256" key="5">
    <source>
        <dbReference type="ARBA" id="ARBA00022989"/>
    </source>
</evidence>
<feature type="domain" description="Amino acid permease/ SLC12A" evidence="8">
    <location>
        <begin position="19"/>
        <end position="384"/>
    </location>
</feature>
<dbReference type="PANTHER" id="PTHR43495:SF5">
    <property type="entry name" value="GAMMA-AMINOBUTYRIC ACID PERMEASE"/>
    <property type="match status" value="1"/>
</dbReference>
<dbReference type="Gene3D" id="1.20.1740.10">
    <property type="entry name" value="Amino acid/polyamine transporter I"/>
    <property type="match status" value="1"/>
</dbReference>
<evidence type="ECO:0000256" key="6">
    <source>
        <dbReference type="ARBA" id="ARBA00023136"/>
    </source>
</evidence>
<keyword evidence="10" id="KW-1185">Reference proteome</keyword>
<dbReference type="PROSITE" id="PS51257">
    <property type="entry name" value="PROKAR_LIPOPROTEIN"/>
    <property type="match status" value="1"/>
</dbReference>
<feature type="transmembrane region" description="Helical" evidence="7">
    <location>
        <begin position="332"/>
        <end position="353"/>
    </location>
</feature>
<keyword evidence="2" id="KW-0813">Transport</keyword>
<feature type="transmembrane region" description="Helical" evidence="7">
    <location>
        <begin position="45"/>
        <end position="65"/>
    </location>
</feature>
<dbReference type="PIRSF" id="PIRSF006060">
    <property type="entry name" value="AA_transporter"/>
    <property type="match status" value="1"/>
</dbReference>
<proteinExistence type="predicted"/>
<feature type="transmembrane region" description="Helical" evidence="7">
    <location>
        <begin position="198"/>
        <end position="219"/>
    </location>
</feature>
<keyword evidence="5 7" id="KW-1133">Transmembrane helix</keyword>
<keyword evidence="6 7" id="KW-0472">Membrane</keyword>
<keyword evidence="3 7" id="KW-0812">Transmembrane</keyword>
<dbReference type="InterPro" id="IPR004841">
    <property type="entry name" value="AA-permease/SLC12A_dom"/>
</dbReference>
<dbReference type="RefSeq" id="WP_283075903.1">
    <property type="nucleotide sequence ID" value="NZ_CP121671.1"/>
</dbReference>
<evidence type="ECO:0000313" key="9">
    <source>
        <dbReference type="EMBL" id="WFT73896.1"/>
    </source>
</evidence>
<feature type="transmembrane region" description="Helical" evidence="7">
    <location>
        <begin position="285"/>
        <end position="312"/>
    </location>
</feature>
<protein>
    <submittedName>
        <fullName evidence="9">Amino acid permease</fullName>
    </submittedName>
</protein>
<dbReference type="Proteomes" id="UP001221597">
    <property type="component" value="Chromosome"/>
</dbReference>
<feature type="transmembrane region" description="Helical" evidence="7">
    <location>
        <begin position="126"/>
        <end position="147"/>
    </location>
</feature>
<feature type="transmembrane region" description="Helical" evidence="7">
    <location>
        <begin position="20"/>
        <end position="39"/>
    </location>
</feature>
<evidence type="ECO:0000256" key="3">
    <source>
        <dbReference type="ARBA" id="ARBA00022692"/>
    </source>
</evidence>
<evidence type="ECO:0000256" key="4">
    <source>
        <dbReference type="ARBA" id="ARBA00022970"/>
    </source>
</evidence>
<keyword evidence="4" id="KW-0029">Amino-acid transport</keyword>
<feature type="transmembrane region" description="Helical" evidence="7">
    <location>
        <begin position="102"/>
        <end position="120"/>
    </location>
</feature>